<proteinExistence type="predicted"/>
<evidence type="ECO:0000313" key="3">
    <source>
        <dbReference type="Proteomes" id="UP001059607"/>
    </source>
</evidence>
<reference evidence="2" key="1">
    <citation type="submission" date="2022-07" db="EMBL/GenBank/DDBJ databases">
        <title>Pseudomonas nunamit sp. nov. an antifungal species isolated from Greenland.</title>
        <authorList>
            <person name="Ntana F."/>
            <person name="Hennessy R.C."/>
            <person name="Zervas A."/>
            <person name="Stougaard P."/>
        </authorList>
    </citation>
    <scope>NUCLEOTIDE SEQUENCE</scope>
    <source>
        <strain evidence="2">In5</strain>
    </source>
</reference>
<dbReference type="RefSeq" id="WP_054614418.1">
    <property type="nucleotide sequence ID" value="NZ_CP101125.1"/>
</dbReference>
<dbReference type="SUPFAM" id="SSF51735">
    <property type="entry name" value="NAD(P)-binding Rossmann-fold domains"/>
    <property type="match status" value="1"/>
</dbReference>
<gene>
    <name evidence="2" type="ORF">NK667_08900</name>
</gene>
<feature type="domain" description="NAD(P)-binding" evidence="1">
    <location>
        <begin position="7"/>
        <end position="125"/>
    </location>
</feature>
<dbReference type="InterPro" id="IPR036291">
    <property type="entry name" value="NAD(P)-bd_dom_sf"/>
</dbReference>
<dbReference type="Proteomes" id="UP001059607">
    <property type="component" value="Chromosome"/>
</dbReference>
<dbReference type="InterPro" id="IPR016040">
    <property type="entry name" value="NAD(P)-bd_dom"/>
</dbReference>
<dbReference type="Gene3D" id="3.40.50.720">
    <property type="entry name" value="NAD(P)-binding Rossmann-like Domain"/>
    <property type="match status" value="1"/>
</dbReference>
<evidence type="ECO:0000313" key="2">
    <source>
        <dbReference type="EMBL" id="UTO16455.1"/>
    </source>
</evidence>
<evidence type="ECO:0000259" key="1">
    <source>
        <dbReference type="Pfam" id="PF13460"/>
    </source>
</evidence>
<dbReference type="PANTHER" id="PTHR14097:SF8">
    <property type="entry name" value="NAD(P)-BINDING DOMAIN-CONTAINING PROTEIN"/>
    <property type="match status" value="1"/>
</dbReference>
<dbReference type="PANTHER" id="PTHR14097">
    <property type="entry name" value="OXIDOREDUCTASE HTATIP2"/>
    <property type="match status" value="1"/>
</dbReference>
<protein>
    <submittedName>
        <fullName evidence="2">NAD(P)H-binding protein</fullName>
    </submittedName>
</protein>
<dbReference type="EMBL" id="CP101125">
    <property type="protein sequence ID" value="UTO16455.1"/>
    <property type="molecule type" value="Genomic_DNA"/>
</dbReference>
<keyword evidence="3" id="KW-1185">Reference proteome</keyword>
<name>A0ABY5ENT4_9PSED</name>
<accession>A0ABY5ENT4</accession>
<dbReference type="Pfam" id="PF13460">
    <property type="entry name" value="NAD_binding_10"/>
    <property type="match status" value="1"/>
</dbReference>
<sequence length="223" mass="23963">MKALIFGATGMVGHGVLRESLLATDVEQVVVVGRTAVEATNPKLQLLVVPDLTRLGAVEAQLQGFDACFFCLGVSSSGMDEAQYSSLTYDLTLAVAEVLARLNPNMTFVYVSGAGTDSSEKGKSMWARVKGRTENALLRLPFKAVYLFRPGMIQPLNGAVSKTSVYRWTYIVMAPLMPLLRRLFPRQVLTTVSVGQAMLGVARHGAASAVLEARDIQAAALRG</sequence>
<organism evidence="2 3">
    <name type="scientific">Pseudomonas nunensis</name>
    <dbReference type="NCBI Taxonomy" id="2961896"/>
    <lineage>
        <taxon>Bacteria</taxon>
        <taxon>Pseudomonadati</taxon>
        <taxon>Pseudomonadota</taxon>
        <taxon>Gammaproteobacteria</taxon>
        <taxon>Pseudomonadales</taxon>
        <taxon>Pseudomonadaceae</taxon>
        <taxon>Pseudomonas</taxon>
    </lineage>
</organism>